<feature type="coiled-coil region" evidence="7">
    <location>
        <begin position="180"/>
        <end position="208"/>
    </location>
</feature>
<dbReference type="RefSeq" id="WP_203838741.1">
    <property type="nucleotide sequence ID" value="NZ_BAAATV010000002.1"/>
</dbReference>
<reference evidence="9 10" key="1">
    <citation type="submission" date="2021-01" db="EMBL/GenBank/DDBJ databases">
        <title>Whole genome shotgun sequence of Actinoplanes humidus NBRC 14915.</title>
        <authorList>
            <person name="Komaki H."/>
            <person name="Tamura T."/>
        </authorList>
    </citation>
    <scope>NUCLEOTIDE SEQUENCE [LARGE SCALE GENOMIC DNA]</scope>
    <source>
        <strain evidence="9 10">NBRC 14915</strain>
    </source>
</reference>
<evidence type="ECO:0000256" key="2">
    <source>
        <dbReference type="ARBA" id="ARBA00022759"/>
    </source>
</evidence>
<evidence type="ECO:0000256" key="4">
    <source>
        <dbReference type="ARBA" id="ARBA00022884"/>
    </source>
</evidence>
<dbReference type="CDD" id="cd00077">
    <property type="entry name" value="HDc"/>
    <property type="match status" value="1"/>
</dbReference>
<evidence type="ECO:0000256" key="1">
    <source>
        <dbReference type="ARBA" id="ARBA00022722"/>
    </source>
</evidence>
<dbReference type="InterPro" id="IPR022711">
    <property type="entry name" value="RNase_Y_N"/>
</dbReference>
<proteinExistence type="inferred from homology"/>
<dbReference type="SUPFAM" id="SSF109604">
    <property type="entry name" value="HD-domain/PDEase-like"/>
    <property type="match status" value="1"/>
</dbReference>
<name>A0ABQ3ZSU8_9ACTN</name>
<keyword evidence="5" id="KW-1003">Cell membrane</keyword>
<dbReference type="EC" id="3.1.-.-" evidence="5 6"/>
<dbReference type="PROSITE" id="PS51831">
    <property type="entry name" value="HD"/>
    <property type="match status" value="1"/>
</dbReference>
<dbReference type="InterPro" id="IPR004087">
    <property type="entry name" value="KH_dom"/>
</dbReference>
<keyword evidence="3 5" id="KW-0378">Hydrolase</keyword>
<keyword evidence="10" id="KW-1185">Reference proteome</keyword>
<sequence length="574" mass="63198">MTALDWVLVVAIVVLAAFVAAGLFLGARALQKFQANRSADEQSREQTLHAAKAKVDDANAKAASVRAEAAAAKAEATAARAEAKRVLESAHEEADTVLEHAHRQAEADAEQVRSAARRSGEREVALLNTTVKEQSAEVERRAARIDERERLHAEEVERLVIRERRLATLDADLTARESGLTTREAELVEAEERRRRELERIASLTAEQARAELIESIESQAKREAAILVRDIEGEAKNTADTRARHIVVDAIQRIASEQTAESVVSVLHLPSDEMKGRIIGREGRNIRAFESVTGVNLIIDDTPEAVLLSCFDPVRREVGRLTLEKLVLDGRIHPHRIEEVYESAKSEVDRLCERAAEEALVDVGITDLHPELVTLLGRLRYRTSYGQNVLKHLVETAHIAGIMAAELGLDVPTMKRSAFLHDIGKALTHEVEGSHALIGADLARKYGESEDVVHAIEAHHNEVQPQTVEAVLTQAADACSGGRPGARRESLEAYVKRLERIEEIAGGKPGVEKVFAMQAGREIRVMVRPDDVDDIGAAVLARDVAKQIEEELTYPGQIRVTVVRESRVTELAR</sequence>
<dbReference type="PROSITE" id="PS50084">
    <property type="entry name" value="KH_TYPE_1"/>
    <property type="match status" value="1"/>
</dbReference>
<dbReference type="SMART" id="SM00322">
    <property type="entry name" value="KH"/>
    <property type="match status" value="1"/>
</dbReference>
<dbReference type="Pfam" id="PF12072">
    <property type="entry name" value="RNase_Y_N"/>
    <property type="match status" value="1"/>
</dbReference>
<evidence type="ECO:0000256" key="5">
    <source>
        <dbReference type="HAMAP-Rule" id="MF_00335"/>
    </source>
</evidence>
<comment type="function">
    <text evidence="5">Endoribonuclease that initiates mRNA decay.</text>
</comment>
<gene>
    <name evidence="5" type="primary">rny</name>
    <name evidence="9" type="ORF">Ahu01nite_047300</name>
</gene>
<protein>
    <recommendedName>
        <fullName evidence="5 6">Ribonuclease Y</fullName>
        <shortName evidence="5">RNase Y</shortName>
        <ecNumber evidence="5 6">3.1.-.-</ecNumber>
    </recommendedName>
</protein>
<keyword evidence="5" id="KW-0472">Membrane</keyword>
<dbReference type="PANTHER" id="PTHR12826">
    <property type="entry name" value="RIBONUCLEASE Y"/>
    <property type="match status" value="1"/>
</dbReference>
<comment type="subcellular location">
    <subcellularLocation>
        <location evidence="5">Cell membrane</location>
        <topology evidence="5">Single-pass membrane protein</topology>
    </subcellularLocation>
</comment>
<dbReference type="PANTHER" id="PTHR12826:SF15">
    <property type="entry name" value="RIBONUCLEASE Y"/>
    <property type="match status" value="1"/>
</dbReference>
<evidence type="ECO:0000256" key="7">
    <source>
        <dbReference type="SAM" id="Coils"/>
    </source>
</evidence>
<dbReference type="SUPFAM" id="SSF54791">
    <property type="entry name" value="Eukaryotic type KH-domain (KH-domain type I)"/>
    <property type="match status" value="1"/>
</dbReference>
<keyword evidence="1 5" id="KW-0540">Nuclease</keyword>
<comment type="caution">
    <text evidence="9">The sequence shown here is derived from an EMBL/GenBank/DDBJ whole genome shotgun (WGS) entry which is preliminary data.</text>
</comment>
<dbReference type="InterPro" id="IPR004088">
    <property type="entry name" value="KH_dom_type_1"/>
</dbReference>
<dbReference type="Gene3D" id="1.10.3210.10">
    <property type="entry name" value="Hypothetical protein af1432"/>
    <property type="match status" value="1"/>
</dbReference>
<dbReference type="EMBL" id="BOMN01000058">
    <property type="protein sequence ID" value="GIE21628.1"/>
    <property type="molecule type" value="Genomic_DNA"/>
</dbReference>
<dbReference type="InterPro" id="IPR006674">
    <property type="entry name" value="HD_domain"/>
</dbReference>
<evidence type="ECO:0000256" key="6">
    <source>
        <dbReference type="NCBIfam" id="TIGR03319"/>
    </source>
</evidence>
<dbReference type="Pfam" id="PF00013">
    <property type="entry name" value="KH_1"/>
    <property type="match status" value="1"/>
</dbReference>
<keyword evidence="5" id="KW-0812">Transmembrane</keyword>
<keyword evidence="4 5" id="KW-0694">RNA-binding</keyword>
<dbReference type="HAMAP" id="MF_00335">
    <property type="entry name" value="RNase_Y"/>
    <property type="match status" value="1"/>
</dbReference>
<dbReference type="InterPro" id="IPR003607">
    <property type="entry name" value="HD/PDEase_dom"/>
</dbReference>
<dbReference type="CDD" id="cd22431">
    <property type="entry name" value="KH-I_RNaseY"/>
    <property type="match status" value="1"/>
</dbReference>
<dbReference type="InterPro" id="IPR017705">
    <property type="entry name" value="Ribonuclease_Y"/>
</dbReference>
<keyword evidence="5" id="KW-1133">Transmembrane helix</keyword>
<keyword evidence="2 5" id="KW-0255">Endonuclease</keyword>
<keyword evidence="7" id="KW-0175">Coiled coil</keyword>
<organism evidence="9 10">
    <name type="scientific">Winogradskya humida</name>
    <dbReference type="NCBI Taxonomy" id="113566"/>
    <lineage>
        <taxon>Bacteria</taxon>
        <taxon>Bacillati</taxon>
        <taxon>Actinomycetota</taxon>
        <taxon>Actinomycetes</taxon>
        <taxon>Micromonosporales</taxon>
        <taxon>Micromonosporaceae</taxon>
        <taxon>Winogradskya</taxon>
    </lineage>
</organism>
<feature type="coiled-coil region" evidence="7">
    <location>
        <begin position="48"/>
        <end position="93"/>
    </location>
</feature>
<dbReference type="InterPro" id="IPR006675">
    <property type="entry name" value="HDIG_dom"/>
</dbReference>
<dbReference type="NCBIfam" id="TIGR03319">
    <property type="entry name" value="RNase_Y"/>
    <property type="match status" value="1"/>
</dbReference>
<accession>A0ABQ3ZSU8</accession>
<feature type="domain" description="HD" evidence="8">
    <location>
        <begin position="390"/>
        <end position="483"/>
    </location>
</feature>
<dbReference type="NCBIfam" id="TIGR00277">
    <property type="entry name" value="HDIG"/>
    <property type="match status" value="1"/>
</dbReference>
<feature type="transmembrane region" description="Helical" evidence="5">
    <location>
        <begin position="6"/>
        <end position="27"/>
    </location>
</feature>
<dbReference type="Proteomes" id="UP000603200">
    <property type="component" value="Unassembled WGS sequence"/>
</dbReference>
<evidence type="ECO:0000313" key="10">
    <source>
        <dbReference type="Proteomes" id="UP000603200"/>
    </source>
</evidence>
<evidence type="ECO:0000313" key="9">
    <source>
        <dbReference type="EMBL" id="GIE21628.1"/>
    </source>
</evidence>
<dbReference type="SMART" id="SM00471">
    <property type="entry name" value="HDc"/>
    <property type="match status" value="1"/>
</dbReference>
<dbReference type="InterPro" id="IPR036612">
    <property type="entry name" value="KH_dom_type_1_sf"/>
</dbReference>
<evidence type="ECO:0000256" key="3">
    <source>
        <dbReference type="ARBA" id="ARBA00022801"/>
    </source>
</evidence>
<comment type="similarity">
    <text evidence="5">Belongs to the RNase Y family.</text>
</comment>
<dbReference type="Pfam" id="PF01966">
    <property type="entry name" value="HD"/>
    <property type="match status" value="1"/>
</dbReference>
<evidence type="ECO:0000259" key="8">
    <source>
        <dbReference type="PROSITE" id="PS51831"/>
    </source>
</evidence>